<reference evidence="3" key="1">
    <citation type="journal article" date="2019" name="Int. J. Syst. Evol. Microbiol.">
        <title>The Global Catalogue of Microorganisms (GCM) 10K type strain sequencing project: providing services to taxonomists for standard genome sequencing and annotation.</title>
        <authorList>
            <consortium name="The Broad Institute Genomics Platform"/>
            <consortium name="The Broad Institute Genome Sequencing Center for Infectious Disease"/>
            <person name="Wu L."/>
            <person name="Ma J."/>
        </authorList>
    </citation>
    <scope>NUCLEOTIDE SEQUENCE [LARGE SCALE GENOMIC DNA]</scope>
    <source>
        <strain evidence="3">KCTC 52232</strain>
    </source>
</reference>
<accession>A0ABW5XMU7</accession>
<evidence type="ECO:0000313" key="3">
    <source>
        <dbReference type="Proteomes" id="UP001597601"/>
    </source>
</evidence>
<dbReference type="RefSeq" id="WP_377124730.1">
    <property type="nucleotide sequence ID" value="NZ_JBHUHN010000001.1"/>
</dbReference>
<comment type="caution">
    <text evidence="2">The sequence shown here is derived from an EMBL/GenBank/DDBJ whole genome shotgun (WGS) entry which is preliminary data.</text>
</comment>
<dbReference type="InterPro" id="IPR035093">
    <property type="entry name" value="RelE/ParE_toxin_dom_sf"/>
</dbReference>
<dbReference type="InterPro" id="IPR007712">
    <property type="entry name" value="RelE/ParE_toxin"/>
</dbReference>
<protein>
    <submittedName>
        <fullName evidence="2">Type II toxin-antitoxin system RelE/ParE family toxin</fullName>
    </submittedName>
</protein>
<organism evidence="2 3">
    <name type="scientific">Mucilaginibacter antarcticus</name>
    <dbReference type="NCBI Taxonomy" id="1855725"/>
    <lineage>
        <taxon>Bacteria</taxon>
        <taxon>Pseudomonadati</taxon>
        <taxon>Bacteroidota</taxon>
        <taxon>Sphingobacteriia</taxon>
        <taxon>Sphingobacteriales</taxon>
        <taxon>Sphingobacteriaceae</taxon>
        <taxon>Mucilaginibacter</taxon>
    </lineage>
</organism>
<gene>
    <name evidence="2" type="ORF">ACFSYC_06430</name>
</gene>
<name>A0ABW5XMU7_9SPHI</name>
<dbReference type="Proteomes" id="UP001597601">
    <property type="component" value="Unassembled WGS sequence"/>
</dbReference>
<evidence type="ECO:0000313" key="2">
    <source>
        <dbReference type="EMBL" id="MFD2864321.1"/>
    </source>
</evidence>
<dbReference type="Gene3D" id="3.30.2310.20">
    <property type="entry name" value="RelE-like"/>
    <property type="match status" value="1"/>
</dbReference>
<proteinExistence type="predicted"/>
<evidence type="ECO:0000256" key="1">
    <source>
        <dbReference type="ARBA" id="ARBA00022649"/>
    </source>
</evidence>
<dbReference type="Pfam" id="PF05016">
    <property type="entry name" value="ParE_toxin"/>
    <property type="match status" value="1"/>
</dbReference>
<dbReference type="EMBL" id="JBHUON010000005">
    <property type="protein sequence ID" value="MFD2864321.1"/>
    <property type="molecule type" value="Genomic_DNA"/>
</dbReference>
<sequence>MHKILIKPRAIKMAQDVYNWYEERQSGLGELFLQELESCYDKLEAWPSAYTNIKKDFRHIILKTFPYVIIFKIIKDDVVIYAVFHTSRSPKKKFK</sequence>
<keyword evidence="3" id="KW-1185">Reference proteome</keyword>
<keyword evidence="1" id="KW-1277">Toxin-antitoxin system</keyword>